<evidence type="ECO:0000259" key="1">
    <source>
        <dbReference type="Pfam" id="PF12766"/>
    </source>
</evidence>
<dbReference type="GO" id="GO:0010181">
    <property type="term" value="F:FMN binding"/>
    <property type="evidence" value="ECO:0007669"/>
    <property type="project" value="InterPro"/>
</dbReference>
<dbReference type="Gene3D" id="2.30.110.10">
    <property type="entry name" value="Electron Transport, Fmn-binding Protein, Chain A"/>
    <property type="match status" value="1"/>
</dbReference>
<reference evidence="2" key="1">
    <citation type="submission" date="2025-08" db="UniProtKB">
        <authorList>
            <consortium name="RefSeq"/>
        </authorList>
    </citation>
    <scope>IDENTIFICATION</scope>
</reference>
<dbReference type="PANTHER" id="PTHR11439:SF457">
    <property type="entry name" value="GAG-PRE-INTEGRASE DOMAIN-CONTAINING PROTEIN"/>
    <property type="match status" value="1"/>
</dbReference>
<dbReference type="InterPro" id="IPR012349">
    <property type="entry name" value="Split_barrel_FMN-bd"/>
</dbReference>
<dbReference type="STRING" id="4097.A0A1S3Z0V4"/>
<dbReference type="PaxDb" id="4097-A0A1S3Z0V4"/>
<organism evidence="2">
    <name type="scientific">Nicotiana tabacum</name>
    <name type="common">Common tobacco</name>
    <dbReference type="NCBI Taxonomy" id="4097"/>
    <lineage>
        <taxon>Eukaryota</taxon>
        <taxon>Viridiplantae</taxon>
        <taxon>Streptophyta</taxon>
        <taxon>Embryophyta</taxon>
        <taxon>Tracheophyta</taxon>
        <taxon>Spermatophyta</taxon>
        <taxon>Magnoliopsida</taxon>
        <taxon>eudicotyledons</taxon>
        <taxon>Gunneridae</taxon>
        <taxon>Pentapetalae</taxon>
        <taxon>asterids</taxon>
        <taxon>lamiids</taxon>
        <taxon>Solanales</taxon>
        <taxon>Solanaceae</taxon>
        <taxon>Nicotianoideae</taxon>
        <taxon>Nicotianeae</taxon>
        <taxon>Nicotiana</taxon>
    </lineage>
</organism>
<dbReference type="RefSeq" id="XP_016458109.1">
    <property type="nucleotide sequence ID" value="XM_016602623.1"/>
</dbReference>
<evidence type="ECO:0000313" key="2">
    <source>
        <dbReference type="RefSeq" id="XP_016458109.1"/>
    </source>
</evidence>
<accession>A0A1S3Z0V4</accession>
<dbReference type="Pfam" id="PF12766">
    <property type="entry name" value="Pyridox_oxase_2"/>
    <property type="match status" value="1"/>
</dbReference>
<dbReference type="OMA" id="ANILTCW"/>
<dbReference type="KEGG" id="nta:107781830"/>
<dbReference type="InterPro" id="IPR024624">
    <property type="entry name" value="Pyridox_Oxase_Alr4036_FMN-bd"/>
</dbReference>
<sequence length="189" mass="21089">MSSSATAPWKHLLLKSLSSNSHLKHSTYFLLATVGSNVRPSNRTVVFRGFQDAKPANTPLESNLKLTTVEFDASTGATDDTLLEDVSLYQRLVGKLMYVTITRSGISYAVQTLSQFMQRSKKSHWEAAIRVVRYLKYAPGQGVWLKAEPSNTLTCWCDSDLAACPNTRRSLTGYVIKFGSSLISWKFKK</sequence>
<dbReference type="PANTHER" id="PTHR11439">
    <property type="entry name" value="GAG-POL-RELATED RETROTRANSPOSON"/>
    <property type="match status" value="1"/>
</dbReference>
<gene>
    <name evidence="2" type="primary">LOC107781830</name>
</gene>
<protein>
    <submittedName>
        <fullName evidence="2">Uncharacterized mitochondrial protein AtMg00810-like</fullName>
    </submittedName>
</protein>
<name>A0A1S3Z0V4_TOBAC</name>
<dbReference type="AlphaFoldDB" id="A0A1S3Z0V4"/>
<dbReference type="OrthoDB" id="1746074at2759"/>
<dbReference type="SUPFAM" id="SSF50475">
    <property type="entry name" value="FMN-binding split barrel"/>
    <property type="match status" value="1"/>
</dbReference>
<proteinExistence type="predicted"/>
<feature type="domain" description="Pyridoxamine 5'-phosphate oxidase Alr4036 family FMN-binding" evidence="1">
    <location>
        <begin position="7"/>
        <end position="61"/>
    </location>
</feature>